<comment type="subcellular location">
    <subcellularLocation>
        <location evidence="2">Membrane</location>
        <topology evidence="2">Multi-pass membrane protein</topology>
    </subcellularLocation>
</comment>
<evidence type="ECO:0000256" key="4">
    <source>
        <dbReference type="ARBA" id="ARBA00022670"/>
    </source>
</evidence>
<accession>A0A2T0B8V2</accession>
<dbReference type="PANTHER" id="PTHR42837">
    <property type="entry name" value="REGULATOR OF SIGMA-E PROTEASE RSEP"/>
    <property type="match status" value="1"/>
</dbReference>
<keyword evidence="7 11" id="KW-0862">Zinc</keyword>
<dbReference type="EC" id="3.4.24.-" evidence="11"/>
<organism evidence="13 14">
    <name type="scientific">Clostridium liquoris</name>
    <dbReference type="NCBI Taxonomy" id="1289519"/>
    <lineage>
        <taxon>Bacteria</taxon>
        <taxon>Bacillati</taxon>
        <taxon>Bacillota</taxon>
        <taxon>Clostridia</taxon>
        <taxon>Eubacteriales</taxon>
        <taxon>Clostridiaceae</taxon>
        <taxon>Clostridium</taxon>
    </lineage>
</organism>
<evidence type="ECO:0000256" key="6">
    <source>
        <dbReference type="ARBA" id="ARBA00022801"/>
    </source>
</evidence>
<dbReference type="InterPro" id="IPR036034">
    <property type="entry name" value="PDZ_sf"/>
</dbReference>
<dbReference type="CDD" id="cd23081">
    <property type="entry name" value="cpPDZ_EcRseP-like"/>
    <property type="match status" value="1"/>
</dbReference>
<dbReference type="GO" id="GO:0016020">
    <property type="term" value="C:membrane"/>
    <property type="evidence" value="ECO:0007669"/>
    <property type="project" value="UniProtKB-SubCell"/>
</dbReference>
<protein>
    <recommendedName>
        <fullName evidence="11">Zinc metalloprotease</fullName>
        <ecNumber evidence="11">3.4.24.-</ecNumber>
    </recommendedName>
</protein>
<dbReference type="PANTHER" id="PTHR42837:SF2">
    <property type="entry name" value="MEMBRANE METALLOPROTEASE ARASP2, CHLOROPLASTIC-RELATED"/>
    <property type="match status" value="1"/>
</dbReference>
<dbReference type="GO" id="GO:0004222">
    <property type="term" value="F:metalloendopeptidase activity"/>
    <property type="evidence" value="ECO:0007669"/>
    <property type="project" value="InterPro"/>
</dbReference>
<evidence type="ECO:0000256" key="11">
    <source>
        <dbReference type="RuleBase" id="RU362031"/>
    </source>
</evidence>
<feature type="transmembrane region" description="Helical" evidence="11">
    <location>
        <begin position="92"/>
        <end position="115"/>
    </location>
</feature>
<feature type="domain" description="PDZ" evidence="12">
    <location>
        <begin position="106"/>
        <end position="178"/>
    </location>
</feature>
<dbReference type="NCBIfam" id="TIGR00054">
    <property type="entry name" value="RIP metalloprotease RseP"/>
    <property type="match status" value="1"/>
</dbReference>
<comment type="similarity">
    <text evidence="3 11">Belongs to the peptidase M50B family.</text>
</comment>
<keyword evidence="9 11" id="KW-0482">Metalloprotease</keyword>
<keyword evidence="11" id="KW-0479">Metal-binding</keyword>
<reference evidence="13 14" key="1">
    <citation type="submission" date="2018-03" db="EMBL/GenBank/DDBJ databases">
        <title>Genome sequence of Clostridium liquoris DSM 100320.</title>
        <authorList>
            <person name="Poehlein A."/>
            <person name="Daniel R."/>
        </authorList>
    </citation>
    <scope>NUCLEOTIDE SEQUENCE [LARGE SCALE GENOMIC DNA]</scope>
    <source>
        <strain evidence="13 14">DSM 100320</strain>
    </source>
</reference>
<proteinExistence type="inferred from homology"/>
<sequence>MNIINIIGAIFAFGLLVIVHELGHFTLSKLNGVKVEEFSIGMGPKLFGLKKGETQYNVKALPIGGYVRMLGEDGETTNDEGAFSNKSSLQKLSIVAAGPFMNLILAIVLFAIIAANRGYMAPIVDKVEPNNPAQIAGMQKGDKILKVNDKKILTWEDFVTEVYTNNGNSLNITYKRANETKSVKLTPVKNEKENRYMVGIYPSIIKNPTMSESISYGFVETNSLISQTFGFLGTIFKGKVSLNDFGGPITIIKVSGEAAKAGLFSLLSFAAYLSVQLAIFNIIPFPALDGGWIILFLVEIITKRKFDSNKVGIINYIGFALLMTLMVLVTIKDILYPVKF</sequence>
<evidence type="ECO:0000313" key="13">
    <source>
        <dbReference type="EMBL" id="PRR80253.1"/>
    </source>
</evidence>
<feature type="transmembrane region" description="Helical" evidence="11">
    <location>
        <begin position="7"/>
        <end position="27"/>
    </location>
</feature>
<dbReference type="InterPro" id="IPR008915">
    <property type="entry name" value="Peptidase_M50"/>
</dbReference>
<evidence type="ECO:0000256" key="5">
    <source>
        <dbReference type="ARBA" id="ARBA00022692"/>
    </source>
</evidence>
<comment type="caution">
    <text evidence="13">The sequence shown here is derived from an EMBL/GenBank/DDBJ whole genome shotgun (WGS) entry which is preliminary data.</text>
</comment>
<dbReference type="EMBL" id="PVXO01000008">
    <property type="protein sequence ID" value="PRR80253.1"/>
    <property type="molecule type" value="Genomic_DNA"/>
</dbReference>
<dbReference type="CDD" id="cd06163">
    <property type="entry name" value="S2P-M50_PDZ_RseP-like"/>
    <property type="match status" value="1"/>
</dbReference>
<feature type="transmembrane region" description="Helical" evidence="11">
    <location>
        <begin position="285"/>
        <end position="301"/>
    </location>
</feature>
<keyword evidence="4 13" id="KW-0645">Protease</keyword>
<evidence type="ECO:0000256" key="7">
    <source>
        <dbReference type="ARBA" id="ARBA00022833"/>
    </source>
</evidence>
<comment type="cofactor">
    <cofactor evidence="1 11">
        <name>Zn(2+)</name>
        <dbReference type="ChEBI" id="CHEBI:29105"/>
    </cofactor>
</comment>
<evidence type="ECO:0000256" key="2">
    <source>
        <dbReference type="ARBA" id="ARBA00004141"/>
    </source>
</evidence>
<dbReference type="SUPFAM" id="SSF50156">
    <property type="entry name" value="PDZ domain-like"/>
    <property type="match status" value="1"/>
</dbReference>
<keyword evidence="8 11" id="KW-1133">Transmembrane helix</keyword>
<keyword evidence="10 11" id="KW-0472">Membrane</keyword>
<dbReference type="Pfam" id="PF17820">
    <property type="entry name" value="PDZ_6"/>
    <property type="match status" value="1"/>
</dbReference>
<feature type="transmembrane region" description="Helical" evidence="11">
    <location>
        <begin position="313"/>
        <end position="331"/>
    </location>
</feature>
<dbReference type="SMART" id="SM00228">
    <property type="entry name" value="PDZ"/>
    <property type="match status" value="1"/>
</dbReference>
<evidence type="ECO:0000259" key="12">
    <source>
        <dbReference type="SMART" id="SM00228"/>
    </source>
</evidence>
<evidence type="ECO:0000256" key="10">
    <source>
        <dbReference type="ARBA" id="ARBA00023136"/>
    </source>
</evidence>
<dbReference type="GO" id="GO:0006508">
    <property type="term" value="P:proteolysis"/>
    <property type="evidence" value="ECO:0007669"/>
    <property type="project" value="UniProtKB-KW"/>
</dbReference>
<dbReference type="Gene3D" id="2.30.42.10">
    <property type="match status" value="1"/>
</dbReference>
<dbReference type="InterPro" id="IPR004387">
    <property type="entry name" value="Pept_M50_Zn"/>
</dbReference>
<evidence type="ECO:0000256" key="3">
    <source>
        <dbReference type="ARBA" id="ARBA00007931"/>
    </source>
</evidence>
<name>A0A2T0B8V2_9CLOT</name>
<dbReference type="GO" id="GO:0046872">
    <property type="term" value="F:metal ion binding"/>
    <property type="evidence" value="ECO:0007669"/>
    <property type="project" value="UniProtKB-KW"/>
</dbReference>
<dbReference type="Pfam" id="PF02163">
    <property type="entry name" value="Peptidase_M50"/>
    <property type="match status" value="1"/>
</dbReference>
<evidence type="ECO:0000256" key="9">
    <source>
        <dbReference type="ARBA" id="ARBA00023049"/>
    </source>
</evidence>
<evidence type="ECO:0000256" key="8">
    <source>
        <dbReference type="ARBA" id="ARBA00022989"/>
    </source>
</evidence>
<evidence type="ECO:0000313" key="14">
    <source>
        <dbReference type="Proteomes" id="UP000239706"/>
    </source>
</evidence>
<dbReference type="AlphaFoldDB" id="A0A2T0B8V2"/>
<dbReference type="InterPro" id="IPR001478">
    <property type="entry name" value="PDZ"/>
</dbReference>
<dbReference type="Proteomes" id="UP000239706">
    <property type="component" value="Unassembled WGS sequence"/>
</dbReference>
<keyword evidence="6 11" id="KW-0378">Hydrolase</keyword>
<keyword evidence="14" id="KW-1185">Reference proteome</keyword>
<dbReference type="InterPro" id="IPR041489">
    <property type="entry name" value="PDZ_6"/>
</dbReference>
<evidence type="ECO:0000256" key="1">
    <source>
        <dbReference type="ARBA" id="ARBA00001947"/>
    </source>
</evidence>
<keyword evidence="5 11" id="KW-0812">Transmembrane</keyword>
<gene>
    <name evidence="13" type="primary">rasP</name>
    <name evidence="13" type="ORF">CLLI_04210</name>
</gene>